<evidence type="ECO:0000259" key="2">
    <source>
        <dbReference type="Pfam" id="PF12697"/>
    </source>
</evidence>
<dbReference type="AlphaFoldDB" id="A0A0F8U793"/>
<feature type="compositionally biased region" description="Polar residues" evidence="1">
    <location>
        <begin position="279"/>
        <end position="296"/>
    </location>
</feature>
<dbReference type="Gene3D" id="3.40.50.1820">
    <property type="entry name" value="alpha/beta hydrolase"/>
    <property type="match status" value="1"/>
</dbReference>
<reference evidence="3 4" key="1">
    <citation type="submission" date="2015-02" db="EMBL/GenBank/DDBJ databases">
        <title>Draft Genome Sequences of Two Closely-Related Aflatoxigenic Aspergillus Species Obtained from the Cote d'Ivoire.</title>
        <authorList>
            <person name="Moore G.G."/>
            <person name="Beltz S.B."/>
            <person name="Mack B.M."/>
        </authorList>
    </citation>
    <scope>NUCLEOTIDE SEQUENCE [LARGE SCALE GENOMIC DNA]</scope>
    <source>
        <strain evidence="3 4">SRRC1468</strain>
    </source>
</reference>
<name>A0A0F8U793_9EURO</name>
<comment type="caution">
    <text evidence="3">The sequence shown here is derived from an EMBL/GenBank/DDBJ whole genome shotgun (WGS) entry which is preliminary data.</text>
</comment>
<gene>
    <name evidence="3" type="ORF">ARAM_006227</name>
</gene>
<evidence type="ECO:0000313" key="3">
    <source>
        <dbReference type="EMBL" id="KKK15624.1"/>
    </source>
</evidence>
<sequence>MPIENCWETGEHDGLISIGTHRLFASIFGPDRTSPTVPVVIILPGAAASIKEWVAMRRMLQPSTRVFLYERSGLGSSDESPPGEPPTAETIARELDLLLQTLAIKPPYVLVCHSYGGVTSREFLHRKQESGTLHEIAGMVFVDANQERNSELWPDSNFDAVSSGIDTMEVTGLNHSVFLSDAERSEMIAENASAKHRRAAAAEMAHYRESCAVLGRKKQLEAEVPLLGSRPVSVLKGNAAYDLRKIYAAGVAAGSGSPEERMAYQQKLDTYDEKDESFQRQTTKLSSNSRFSSTPRESGHCVHLTQPDAIIREIQWVLDHTH</sequence>
<feature type="region of interest" description="Disordered" evidence="1">
    <location>
        <begin position="278"/>
        <end position="300"/>
    </location>
</feature>
<dbReference type="EMBL" id="JZBS01003230">
    <property type="protein sequence ID" value="KKK15624.1"/>
    <property type="molecule type" value="Genomic_DNA"/>
</dbReference>
<evidence type="ECO:0000313" key="4">
    <source>
        <dbReference type="Proteomes" id="UP000034291"/>
    </source>
</evidence>
<protein>
    <recommendedName>
        <fullName evidence="2">AB hydrolase-1 domain-containing protein</fullName>
    </recommendedName>
</protein>
<dbReference type="SUPFAM" id="SSF53474">
    <property type="entry name" value="alpha/beta-Hydrolases"/>
    <property type="match status" value="1"/>
</dbReference>
<keyword evidence="4" id="KW-1185">Reference proteome</keyword>
<evidence type="ECO:0000256" key="1">
    <source>
        <dbReference type="SAM" id="MobiDB-lite"/>
    </source>
</evidence>
<dbReference type="InterPro" id="IPR029058">
    <property type="entry name" value="AB_hydrolase_fold"/>
</dbReference>
<dbReference type="Proteomes" id="UP000034291">
    <property type="component" value="Unassembled WGS sequence"/>
</dbReference>
<accession>A0A0F8U793</accession>
<organism evidence="3 4">
    <name type="scientific">Aspergillus rambellii</name>
    <dbReference type="NCBI Taxonomy" id="308745"/>
    <lineage>
        <taxon>Eukaryota</taxon>
        <taxon>Fungi</taxon>
        <taxon>Dikarya</taxon>
        <taxon>Ascomycota</taxon>
        <taxon>Pezizomycotina</taxon>
        <taxon>Eurotiomycetes</taxon>
        <taxon>Eurotiomycetidae</taxon>
        <taxon>Eurotiales</taxon>
        <taxon>Aspergillaceae</taxon>
        <taxon>Aspergillus</taxon>
        <taxon>Aspergillus subgen. Nidulantes</taxon>
    </lineage>
</organism>
<dbReference type="InterPro" id="IPR000073">
    <property type="entry name" value="AB_hydrolase_1"/>
</dbReference>
<feature type="domain" description="AB hydrolase-1" evidence="2">
    <location>
        <begin position="40"/>
        <end position="312"/>
    </location>
</feature>
<proteinExistence type="predicted"/>
<dbReference type="Pfam" id="PF12697">
    <property type="entry name" value="Abhydrolase_6"/>
    <property type="match status" value="1"/>
</dbReference>